<organism evidence="2 3">
    <name type="scientific">Linderina pennispora</name>
    <dbReference type="NCBI Taxonomy" id="61395"/>
    <lineage>
        <taxon>Eukaryota</taxon>
        <taxon>Fungi</taxon>
        <taxon>Fungi incertae sedis</taxon>
        <taxon>Zoopagomycota</taxon>
        <taxon>Kickxellomycotina</taxon>
        <taxon>Kickxellomycetes</taxon>
        <taxon>Kickxellales</taxon>
        <taxon>Kickxellaceae</taxon>
        <taxon>Linderina</taxon>
    </lineage>
</organism>
<dbReference type="EMBL" id="MCFD01000014">
    <property type="protein sequence ID" value="ORX66891.1"/>
    <property type="molecule type" value="Genomic_DNA"/>
</dbReference>
<keyword evidence="1" id="KW-1133">Transmembrane helix</keyword>
<reference evidence="2 3" key="1">
    <citation type="submission" date="2016-07" db="EMBL/GenBank/DDBJ databases">
        <title>Pervasive Adenine N6-methylation of Active Genes in Fungi.</title>
        <authorList>
            <consortium name="DOE Joint Genome Institute"/>
            <person name="Mondo S.J."/>
            <person name="Dannebaum R.O."/>
            <person name="Kuo R.C."/>
            <person name="Labutti K."/>
            <person name="Haridas S."/>
            <person name="Kuo A."/>
            <person name="Salamov A."/>
            <person name="Ahrendt S.R."/>
            <person name="Lipzen A."/>
            <person name="Sullivan W."/>
            <person name="Andreopoulos W.B."/>
            <person name="Clum A."/>
            <person name="Lindquist E."/>
            <person name="Daum C."/>
            <person name="Ramamoorthy G.K."/>
            <person name="Gryganskyi A."/>
            <person name="Culley D."/>
            <person name="Magnuson J.K."/>
            <person name="James T.Y."/>
            <person name="O'Malley M.A."/>
            <person name="Stajich J.E."/>
            <person name="Spatafora J.W."/>
            <person name="Visel A."/>
            <person name="Grigoriev I.V."/>
        </authorList>
    </citation>
    <scope>NUCLEOTIDE SEQUENCE [LARGE SCALE GENOMIC DNA]</scope>
    <source>
        <strain evidence="2 3">ATCC 12442</strain>
    </source>
</reference>
<dbReference type="OrthoDB" id="5620at2759"/>
<protein>
    <submittedName>
        <fullName evidence="2">Uncharacterized protein</fullName>
    </submittedName>
</protein>
<sequence length="322" mass="34718">MLGSAWVGSQRGSVLRALRAGLSQTTGAARLAAGIPVHRPAQQARHISIEPQSPPATAKNAAAVEAIKEEQAVVSPEEASCDSGQHSKQLAVPLPPLLRSFALAAVAGRRDSAVSDSLVEKFGSDLQSIDNSIGTAKRRVRRWFGSGQMWHLIDTAIADRTFEEAELAMVHATGRLNESLQGLARQLAHEARGVENVGRQEPVERFALARRVWRAQQDVADAEFVERIPAYVRWSLAQFWAIGGVGVAGAVAGAAVYGVPAVYASLGGFGAVVMAFVWLGRRWSWLERLREDLLHVFRAEVRSALDAPVIDAVESSPLIRKA</sequence>
<evidence type="ECO:0000313" key="3">
    <source>
        <dbReference type="Proteomes" id="UP000193922"/>
    </source>
</evidence>
<comment type="caution">
    <text evidence="2">The sequence shown here is derived from an EMBL/GenBank/DDBJ whole genome shotgun (WGS) entry which is preliminary data.</text>
</comment>
<feature type="transmembrane region" description="Helical" evidence="1">
    <location>
        <begin position="262"/>
        <end position="280"/>
    </location>
</feature>
<keyword evidence="3" id="KW-1185">Reference proteome</keyword>
<dbReference type="Proteomes" id="UP000193922">
    <property type="component" value="Unassembled WGS sequence"/>
</dbReference>
<dbReference type="RefSeq" id="XP_040740850.1">
    <property type="nucleotide sequence ID" value="XM_040890616.1"/>
</dbReference>
<name>A0A1Y1W050_9FUNG</name>
<proteinExistence type="predicted"/>
<dbReference type="GeneID" id="63807264"/>
<gene>
    <name evidence="2" type="ORF">DL89DRAFT_295243</name>
</gene>
<evidence type="ECO:0000256" key="1">
    <source>
        <dbReference type="SAM" id="Phobius"/>
    </source>
</evidence>
<keyword evidence="1" id="KW-0472">Membrane</keyword>
<accession>A0A1Y1W050</accession>
<keyword evidence="1" id="KW-0812">Transmembrane</keyword>
<dbReference type="AlphaFoldDB" id="A0A1Y1W050"/>
<feature type="transmembrane region" description="Helical" evidence="1">
    <location>
        <begin position="236"/>
        <end position="256"/>
    </location>
</feature>
<evidence type="ECO:0000313" key="2">
    <source>
        <dbReference type="EMBL" id="ORX66891.1"/>
    </source>
</evidence>